<organism evidence="3 4">
    <name type="scientific">Malus baccata</name>
    <name type="common">Siberian crab apple</name>
    <name type="synonym">Pyrus baccata</name>
    <dbReference type="NCBI Taxonomy" id="106549"/>
    <lineage>
        <taxon>Eukaryota</taxon>
        <taxon>Viridiplantae</taxon>
        <taxon>Streptophyta</taxon>
        <taxon>Embryophyta</taxon>
        <taxon>Tracheophyta</taxon>
        <taxon>Spermatophyta</taxon>
        <taxon>Magnoliopsida</taxon>
        <taxon>eudicotyledons</taxon>
        <taxon>Gunneridae</taxon>
        <taxon>Pentapetalae</taxon>
        <taxon>rosids</taxon>
        <taxon>fabids</taxon>
        <taxon>Rosales</taxon>
        <taxon>Rosaceae</taxon>
        <taxon>Amygdaloideae</taxon>
        <taxon>Maleae</taxon>
        <taxon>Malus</taxon>
    </lineage>
</organism>
<dbReference type="PROSITE" id="PS51502">
    <property type="entry name" value="S_R_A_B_BARREL"/>
    <property type="match status" value="1"/>
</dbReference>
<dbReference type="InterPro" id="IPR011008">
    <property type="entry name" value="Dimeric_a/b-barrel"/>
</dbReference>
<proteinExistence type="predicted"/>
<dbReference type="Pfam" id="PF07876">
    <property type="entry name" value="Dabb"/>
    <property type="match status" value="1"/>
</dbReference>
<dbReference type="STRING" id="106549.A0A540NHV8"/>
<dbReference type="Gene3D" id="3.30.70.100">
    <property type="match status" value="1"/>
</dbReference>
<reference evidence="3 4" key="1">
    <citation type="journal article" date="2019" name="G3 (Bethesda)">
        <title>Sequencing of a Wild Apple (Malus baccata) Genome Unravels the Differences Between Cultivated and Wild Apple Species Regarding Disease Resistance and Cold Tolerance.</title>
        <authorList>
            <person name="Chen X."/>
        </authorList>
    </citation>
    <scope>NUCLEOTIDE SEQUENCE [LARGE SCALE GENOMIC DNA]</scope>
    <source>
        <strain evidence="4">cv. Shandingzi</strain>
        <tissue evidence="3">Leaves</tissue>
    </source>
</reference>
<dbReference type="Proteomes" id="UP000315295">
    <property type="component" value="Unassembled WGS sequence"/>
</dbReference>
<accession>A0A540NHV8</accession>
<evidence type="ECO:0000256" key="1">
    <source>
        <dbReference type="ARBA" id="ARBA00011738"/>
    </source>
</evidence>
<dbReference type="PANTHER" id="PTHR33178">
    <property type="match status" value="1"/>
</dbReference>
<comment type="subunit">
    <text evidence="1">Homodimer.</text>
</comment>
<dbReference type="InterPro" id="IPR044662">
    <property type="entry name" value="HS1/DABB1-like"/>
</dbReference>
<protein>
    <recommendedName>
        <fullName evidence="2">Stress-response A/B barrel domain-containing protein</fullName>
    </recommendedName>
</protein>
<dbReference type="AlphaFoldDB" id="A0A540NHV8"/>
<feature type="domain" description="Stress-response A/B barrel" evidence="2">
    <location>
        <begin position="73"/>
        <end position="166"/>
    </location>
</feature>
<sequence>MLIQSQCSVLSPIRLTNPRRRCLLIPRPAPFNVFRSYGVVRTWLGKKKNGGVLVSATEEQSSSLNVQKKRKIVEHVSLLKAKQDLSDEEEKDMLDYLYTTQYQMRGILAISLGRVSDQNPDKYTHAVYMRFQRNEDISKFYENPFYMRVLKEHVFPYCHELLNVHYESEVEDDIVPIFRKGEEFNFGVEFVLLLSFVDSASGHVEEALVSLEELIVGFPSLIVQSTRGLNLNLSSKEYTHGVVIRFRSFDAFEIFMGSSEYKKGFEHAFLLNLFNLSTKYASWFLQLCSFNQVLTPSSSKSSYGITLI</sequence>
<evidence type="ECO:0000259" key="2">
    <source>
        <dbReference type="PROSITE" id="PS51502"/>
    </source>
</evidence>
<name>A0A540NHV8_MALBA</name>
<evidence type="ECO:0000313" key="3">
    <source>
        <dbReference type="EMBL" id="TQE10616.1"/>
    </source>
</evidence>
<comment type="caution">
    <text evidence="3">The sequence shown here is derived from an EMBL/GenBank/DDBJ whole genome shotgun (WGS) entry which is preliminary data.</text>
</comment>
<dbReference type="SMART" id="SM00886">
    <property type="entry name" value="Dabb"/>
    <property type="match status" value="1"/>
</dbReference>
<evidence type="ECO:0000313" key="4">
    <source>
        <dbReference type="Proteomes" id="UP000315295"/>
    </source>
</evidence>
<dbReference type="SUPFAM" id="SSF54909">
    <property type="entry name" value="Dimeric alpha+beta barrel"/>
    <property type="match status" value="1"/>
</dbReference>
<keyword evidence="4" id="KW-1185">Reference proteome</keyword>
<dbReference type="PANTHER" id="PTHR33178:SF5">
    <property type="entry name" value="EXPRESSED PROTEIN"/>
    <property type="match status" value="1"/>
</dbReference>
<gene>
    <name evidence="3" type="ORF">C1H46_003729</name>
</gene>
<dbReference type="InterPro" id="IPR013097">
    <property type="entry name" value="Dabb"/>
</dbReference>
<dbReference type="EMBL" id="VIEB01000038">
    <property type="protein sequence ID" value="TQE10616.1"/>
    <property type="molecule type" value="Genomic_DNA"/>
</dbReference>